<gene>
    <name evidence="10" type="ORF">DW264_16250</name>
</gene>
<keyword evidence="4 7" id="KW-1133">Transmembrane helix</keyword>
<evidence type="ECO:0000256" key="4">
    <source>
        <dbReference type="ARBA" id="ARBA00022989"/>
    </source>
</evidence>
<feature type="transmembrane region" description="Helical" evidence="7">
    <location>
        <begin position="644"/>
        <end position="668"/>
    </location>
</feature>
<dbReference type="RefSeq" id="WP_118651425.1">
    <property type="nucleotide sequence ID" value="NZ_QRID01000021.1"/>
</dbReference>
<sequence>MKHYLDLVSISNKVHRRQSRMTRICIVLAVFLVAVMFGLADMYLKSMTDETRHQTGDWHCKITAIDEKTSEYIAARPEIDLSGWQGNIPTEIGCTVSDQPVSVAGMDETIFSEIYLGSVLSGEFPEIAGQVAVSSTLAQTAGISLGDTLTLNSPDGSTMQLAITGIMEDDAANMISGSASAILLTPEGLSSIQTADLSGNWQYVVRFSLLTNVGSSIADIQQQNGISDAQITQNEELLSMLGQLPGSNMSQIYTMAFLLSLVVMGTCVMMISSSLNSNVSQRMEFFGLLRCLGATRRQVLRFVRREALQWCITAIPIGIGLSIVVVWGLCAVMRQLSTVWFGYMPIFGISWLSIGVSIVLGLITVLLAARTPAKMAAKFSPLEAVTGNTQQESSFRHAANTRRWHVEVALGIHHAKAKRRSYILMTGAFAICITLFLGFCTLVPFMENAFMPKEWSPELSIVSDTNTCSIPADRRDAVVQNSAVSRVFGRMFAYDVPAQISGAIHNSNLISYEENQFRWAQDQLIAGSIDTVTNTPGQVLFVANTGTEVQVGDTITLTINGKDQTVTVGGVLSDSLLARAEGTETLICSEETFSQLTGETGYTILDVQFRFGSDEEDVAEVEALFGDGVTFTDVLIQAQQQRGLYYAFATLVYGFLSIIVAITIFHIMNTISMGVSARTRQYGVMRAIGMSNQQLTRMISAEAASYAISGVILGCIFGLLFHWFLYSSLITRTFGNPWSVPWLELCLIVGVILATTALAVRGPARRLHAMSIVENISSQ</sequence>
<feature type="transmembrane region" description="Helical" evidence="7">
    <location>
        <begin position="349"/>
        <end position="369"/>
    </location>
</feature>
<proteinExistence type="inferred from homology"/>
<feature type="domain" description="ABC3 transporter permease C-terminal" evidence="8">
    <location>
        <begin position="258"/>
        <end position="381"/>
    </location>
</feature>
<protein>
    <submittedName>
        <fullName evidence="10">ABC transporter permease</fullName>
    </submittedName>
</protein>
<name>A0A3R6HCI2_9FIRM</name>
<dbReference type="InterPro" id="IPR025857">
    <property type="entry name" value="MacB_PCD"/>
</dbReference>
<dbReference type="GO" id="GO:0005886">
    <property type="term" value="C:plasma membrane"/>
    <property type="evidence" value="ECO:0007669"/>
    <property type="project" value="UniProtKB-SubCell"/>
</dbReference>
<dbReference type="EMBL" id="QRID01000021">
    <property type="protein sequence ID" value="RHG25855.1"/>
    <property type="molecule type" value="Genomic_DNA"/>
</dbReference>
<dbReference type="Pfam" id="PF12704">
    <property type="entry name" value="MacB_PCD"/>
    <property type="match status" value="1"/>
</dbReference>
<dbReference type="Proteomes" id="UP000284051">
    <property type="component" value="Unassembled WGS sequence"/>
</dbReference>
<reference evidence="10 11" key="1">
    <citation type="submission" date="2018-08" db="EMBL/GenBank/DDBJ databases">
        <title>A genome reference for cultivated species of the human gut microbiota.</title>
        <authorList>
            <person name="Zou Y."/>
            <person name="Xue W."/>
            <person name="Luo G."/>
        </authorList>
    </citation>
    <scope>NUCLEOTIDE SEQUENCE [LARGE SCALE GENOMIC DNA]</scope>
    <source>
        <strain evidence="10 11">AM22-21LB</strain>
    </source>
</reference>
<evidence type="ECO:0000259" key="8">
    <source>
        <dbReference type="Pfam" id="PF02687"/>
    </source>
</evidence>
<feature type="transmembrane region" description="Helical" evidence="7">
    <location>
        <begin position="21"/>
        <end position="44"/>
    </location>
</feature>
<feature type="transmembrane region" description="Helical" evidence="7">
    <location>
        <begin position="422"/>
        <end position="446"/>
    </location>
</feature>
<feature type="transmembrane region" description="Helical" evidence="7">
    <location>
        <begin position="703"/>
        <end position="726"/>
    </location>
</feature>
<organism evidence="10 11">
    <name type="scientific">Roseburia intestinalis</name>
    <dbReference type="NCBI Taxonomy" id="166486"/>
    <lineage>
        <taxon>Bacteria</taxon>
        <taxon>Bacillati</taxon>
        <taxon>Bacillota</taxon>
        <taxon>Clostridia</taxon>
        <taxon>Lachnospirales</taxon>
        <taxon>Lachnospiraceae</taxon>
        <taxon>Roseburia</taxon>
    </lineage>
</organism>
<dbReference type="InterPro" id="IPR003838">
    <property type="entry name" value="ABC3_permease_C"/>
</dbReference>
<feature type="transmembrane region" description="Helical" evidence="7">
    <location>
        <begin position="252"/>
        <end position="275"/>
    </location>
</feature>
<dbReference type="AlphaFoldDB" id="A0A3R6HCI2"/>
<dbReference type="InterPro" id="IPR050250">
    <property type="entry name" value="Macrolide_Exporter_MacB"/>
</dbReference>
<dbReference type="PANTHER" id="PTHR30572:SF4">
    <property type="entry name" value="ABC TRANSPORTER PERMEASE YTRF"/>
    <property type="match status" value="1"/>
</dbReference>
<keyword evidence="2" id="KW-1003">Cell membrane</keyword>
<evidence type="ECO:0000256" key="6">
    <source>
        <dbReference type="ARBA" id="ARBA00038076"/>
    </source>
</evidence>
<dbReference type="GO" id="GO:0022857">
    <property type="term" value="F:transmembrane transporter activity"/>
    <property type="evidence" value="ECO:0007669"/>
    <property type="project" value="TreeGrafter"/>
</dbReference>
<evidence type="ECO:0000256" key="7">
    <source>
        <dbReference type="SAM" id="Phobius"/>
    </source>
</evidence>
<accession>A0A3R6HCI2</accession>
<evidence type="ECO:0000256" key="3">
    <source>
        <dbReference type="ARBA" id="ARBA00022692"/>
    </source>
</evidence>
<feature type="transmembrane region" description="Helical" evidence="7">
    <location>
        <begin position="738"/>
        <end position="760"/>
    </location>
</feature>
<evidence type="ECO:0000256" key="1">
    <source>
        <dbReference type="ARBA" id="ARBA00004651"/>
    </source>
</evidence>
<comment type="similarity">
    <text evidence="6">Belongs to the ABC-4 integral membrane protein family.</text>
</comment>
<feature type="transmembrane region" description="Helical" evidence="7">
    <location>
        <begin position="307"/>
        <end position="329"/>
    </location>
</feature>
<comment type="subcellular location">
    <subcellularLocation>
        <location evidence="1">Cell membrane</location>
        <topology evidence="1">Multi-pass membrane protein</topology>
    </subcellularLocation>
</comment>
<feature type="domain" description="MacB-like periplasmic core" evidence="9">
    <location>
        <begin position="22"/>
        <end position="218"/>
    </location>
</feature>
<evidence type="ECO:0000256" key="2">
    <source>
        <dbReference type="ARBA" id="ARBA00022475"/>
    </source>
</evidence>
<evidence type="ECO:0000259" key="9">
    <source>
        <dbReference type="Pfam" id="PF12704"/>
    </source>
</evidence>
<evidence type="ECO:0000313" key="10">
    <source>
        <dbReference type="EMBL" id="RHG25855.1"/>
    </source>
</evidence>
<dbReference type="PANTHER" id="PTHR30572">
    <property type="entry name" value="MEMBRANE COMPONENT OF TRANSPORTER-RELATED"/>
    <property type="match status" value="1"/>
</dbReference>
<evidence type="ECO:0000313" key="11">
    <source>
        <dbReference type="Proteomes" id="UP000284051"/>
    </source>
</evidence>
<evidence type="ECO:0000256" key="5">
    <source>
        <dbReference type="ARBA" id="ARBA00023136"/>
    </source>
</evidence>
<keyword evidence="3 7" id="KW-0812">Transmembrane</keyword>
<feature type="domain" description="ABC3 transporter permease C-terminal" evidence="8">
    <location>
        <begin position="655"/>
        <end position="767"/>
    </location>
</feature>
<comment type="caution">
    <text evidence="10">The sequence shown here is derived from an EMBL/GenBank/DDBJ whole genome shotgun (WGS) entry which is preliminary data.</text>
</comment>
<keyword evidence="5 7" id="KW-0472">Membrane</keyword>
<dbReference type="Pfam" id="PF02687">
    <property type="entry name" value="FtsX"/>
    <property type="match status" value="2"/>
</dbReference>